<dbReference type="Pfam" id="PF02575">
    <property type="entry name" value="YbaB_DNA_bd"/>
    <property type="match status" value="1"/>
</dbReference>
<protein>
    <submittedName>
        <fullName evidence="1">YbaB/EbfC family nucleoid-associated protein</fullName>
    </submittedName>
</protein>
<dbReference type="InterPro" id="IPR004401">
    <property type="entry name" value="YbaB/EbfC"/>
</dbReference>
<organism evidence="1 2">
    <name type="scientific">Micromonospora zamorensis</name>
    <dbReference type="NCBI Taxonomy" id="709883"/>
    <lineage>
        <taxon>Bacteria</taxon>
        <taxon>Bacillati</taxon>
        <taxon>Actinomycetota</taxon>
        <taxon>Actinomycetes</taxon>
        <taxon>Micromonosporales</taxon>
        <taxon>Micromonosporaceae</taxon>
        <taxon>Micromonospora</taxon>
    </lineage>
</organism>
<evidence type="ECO:0000313" key="1">
    <source>
        <dbReference type="EMBL" id="WUI83701.1"/>
    </source>
</evidence>
<dbReference type="SUPFAM" id="SSF82607">
    <property type="entry name" value="YbaB-like"/>
    <property type="match status" value="1"/>
</dbReference>
<dbReference type="Gene3D" id="3.30.1310.10">
    <property type="entry name" value="Nucleoid-associated protein YbaB-like domain"/>
    <property type="match status" value="1"/>
</dbReference>
<sequence>MDFTTRIESLFQEYERQRSSLGEMQQKMRAISATATSQRREVAVTVGQNGVLTDVQFPTSAYKRMTPKELRTVLLAAYADAKDQAMGQATEVLKPFLPDGMDASALVRGTAGAEAYFPADPRMATSVREMLGLGREQR</sequence>
<evidence type="ECO:0000313" key="2">
    <source>
        <dbReference type="Proteomes" id="UP001346877"/>
    </source>
</evidence>
<reference evidence="1 2" key="1">
    <citation type="submission" date="2022-10" db="EMBL/GenBank/DDBJ databases">
        <title>The complete genomes of actinobacterial strains from the NBC collection.</title>
        <authorList>
            <person name="Joergensen T.S."/>
            <person name="Alvarez Arevalo M."/>
            <person name="Sterndorff E.B."/>
            <person name="Faurdal D."/>
            <person name="Vuksanovic O."/>
            <person name="Mourched A.-S."/>
            <person name="Charusanti P."/>
            <person name="Shaw S."/>
            <person name="Blin K."/>
            <person name="Weber T."/>
        </authorList>
    </citation>
    <scope>NUCLEOTIDE SEQUENCE [LARGE SCALE GENOMIC DNA]</scope>
    <source>
        <strain evidence="1 2">NBC_00396</strain>
    </source>
</reference>
<dbReference type="RefSeq" id="WP_328373022.1">
    <property type="nucleotide sequence ID" value="NZ_CP107936.1"/>
</dbReference>
<dbReference type="EMBL" id="CP107941">
    <property type="protein sequence ID" value="WUI83701.1"/>
    <property type="molecule type" value="Genomic_DNA"/>
</dbReference>
<gene>
    <name evidence="1" type="ORF">OG375_04980</name>
</gene>
<accession>A0ABZ1PHV7</accession>
<dbReference type="Proteomes" id="UP001346877">
    <property type="component" value="Chromosome"/>
</dbReference>
<dbReference type="InterPro" id="IPR036894">
    <property type="entry name" value="YbaB-like_sf"/>
</dbReference>
<proteinExistence type="predicted"/>
<name>A0ABZ1PHV7_9ACTN</name>
<keyword evidence="2" id="KW-1185">Reference proteome</keyword>